<name>A0A5E8HB89_9LEPT</name>
<feature type="signal peptide" evidence="2">
    <location>
        <begin position="1"/>
        <end position="22"/>
    </location>
</feature>
<dbReference type="RefSeq" id="WP_015677909.1">
    <property type="nucleotide sequence ID" value="NZ_AOGX02000022.1"/>
</dbReference>
<protein>
    <submittedName>
        <fullName evidence="3">Uncharacterized protein</fullName>
    </submittedName>
</protein>
<feature type="chain" id="PRO_5023141356" evidence="2">
    <location>
        <begin position="23"/>
        <end position="431"/>
    </location>
</feature>
<gene>
    <name evidence="3" type="ORF">LEP1GSC202_2253</name>
</gene>
<accession>A0A5E8HB89</accession>
<evidence type="ECO:0000256" key="1">
    <source>
        <dbReference type="SAM" id="MobiDB-lite"/>
    </source>
</evidence>
<feature type="region of interest" description="Disordered" evidence="1">
    <location>
        <begin position="34"/>
        <end position="58"/>
    </location>
</feature>
<dbReference type="Proteomes" id="UP000013996">
    <property type="component" value="Unassembled WGS sequence"/>
</dbReference>
<keyword evidence="2" id="KW-0732">Signal</keyword>
<feature type="compositionally biased region" description="Polar residues" evidence="1">
    <location>
        <begin position="39"/>
        <end position="49"/>
    </location>
</feature>
<dbReference type="STRING" id="1249483.LEP1GSC202_2253"/>
<comment type="caution">
    <text evidence="3">The sequence shown here is derived from an EMBL/GenBank/DDBJ whole genome shotgun (WGS) entry which is preliminary data.</text>
</comment>
<dbReference type="EMBL" id="AOGX02000022">
    <property type="protein sequence ID" value="EOQ88489.1"/>
    <property type="molecule type" value="Genomic_DNA"/>
</dbReference>
<evidence type="ECO:0000313" key="3">
    <source>
        <dbReference type="EMBL" id="EOQ88489.1"/>
    </source>
</evidence>
<dbReference type="OrthoDB" id="323288at2"/>
<organism evidence="3 4">
    <name type="scientific">Leptospira yanagawae serovar Saopaulo str. Sao Paulo = ATCC 700523</name>
    <dbReference type="NCBI Taxonomy" id="1249483"/>
    <lineage>
        <taxon>Bacteria</taxon>
        <taxon>Pseudomonadati</taxon>
        <taxon>Spirochaetota</taxon>
        <taxon>Spirochaetia</taxon>
        <taxon>Leptospirales</taxon>
        <taxon>Leptospiraceae</taxon>
        <taxon>Leptospira</taxon>
    </lineage>
</organism>
<reference evidence="3 4" key="1">
    <citation type="submission" date="2013-04" db="EMBL/GenBank/DDBJ databases">
        <authorList>
            <person name="Harkins D.M."/>
            <person name="Durkin A.S."/>
            <person name="Brinkac L.M."/>
            <person name="Haft D.H."/>
            <person name="Selengut J.D."/>
            <person name="Sanka R."/>
            <person name="DePew J."/>
            <person name="Purushe J."/>
            <person name="Hartskeerl R.A."/>
            <person name="Ahmed A."/>
            <person name="van der Linden H."/>
            <person name="Goris M.G.A."/>
            <person name="Vinetz J.M."/>
            <person name="Sutton G.G."/>
            <person name="Nierman W.C."/>
            <person name="Fouts D.E."/>
        </authorList>
    </citation>
    <scope>NUCLEOTIDE SEQUENCE [LARGE SCALE GENOMIC DNA]</scope>
    <source>
        <strain evidence="3 4">Sao Paulo</strain>
    </source>
</reference>
<sequence length="431" mass="50002">MMNLRHPYLLLVNSFFCFLVFAFPLHSQTNMNAKKDSNRFNQKNSNQDQIRNETGEESEVSIEVTHEIVSDFVWRGQSFSGDYIARRDNLPYKNFREAYTYVPVVRMSHSNGFFFELESNIALKGRSDRDSDQRIQSYPGGNAIDVNRLVLPTMVTQNDKTIFFDSSNAVYSDKCNPSLPDHPLINPCAIDPSKIKPYAEKNGLARSDGLFTTFAYEMETSKYGTFTVGSWWYFKQDRSSKNTWNEYFIWWELPWMKRILNPTVQSFKQTSANTEAGYASQYSSFSVRYVLFEKKEISIEWNSNIGYVWVNNPESKKSGINDITTSLKLNWNQCFLSLNHAHRPEIDLYDNEKVYFLNSESKSSTQNLSERDGLVSDPSKLYGISNEIISQSIDQLETAEIVKLWANQRYTNQSIPRNLFWIGFGINQSFE</sequence>
<dbReference type="AlphaFoldDB" id="A0A5E8HB89"/>
<evidence type="ECO:0000256" key="2">
    <source>
        <dbReference type="SAM" id="SignalP"/>
    </source>
</evidence>
<evidence type="ECO:0000313" key="4">
    <source>
        <dbReference type="Proteomes" id="UP000013996"/>
    </source>
</evidence>
<proteinExistence type="predicted"/>